<dbReference type="GO" id="GO:0031505">
    <property type="term" value="P:fungal-type cell wall organization"/>
    <property type="evidence" value="ECO:0007669"/>
    <property type="project" value="TreeGrafter"/>
</dbReference>
<proteinExistence type="predicted"/>
<dbReference type="PANTHER" id="PTHR28019:SF3">
    <property type="entry name" value="INTEGRAL MEMBRANE PROTEIN (AFU_ORTHOLOGUE AFUA_6G07470)"/>
    <property type="match status" value="1"/>
</dbReference>
<evidence type="ECO:0000313" key="3">
    <source>
        <dbReference type="Proteomes" id="UP000053831"/>
    </source>
</evidence>
<dbReference type="OrthoDB" id="4480814at2759"/>
<sequence>MGVGRFVCVALPLILTGLSIVTLLYATLSGVSHENLDLFRLNTTGLSISPADAGNIADKVLGLRGGDLHLLGLRDAADLHLRDAADSSSSSPPAKTSNITAADLGLADLYDVTLWGFCSSDAHGAARVCSPHQFDWAAKQLSASNLTTAGGVPVQLPKSVRDALAAFRAVTRWAEVVFVAALLALGVQLAVGLFANLSRAVSCLVWLVSLVAAALVCAAAALATTLALIVVGAVDSTAKFYGVRASFDSRMLAVVWIAAAFAIAASLFWVLTVCCCKPEHHRSKRSRAANRASDAEKLLPTAFPASHRYAPIDEHQQGNVMSTAYVPDHNRSDLAYEPYSHRI</sequence>
<dbReference type="PANTHER" id="PTHR28019">
    <property type="entry name" value="CELL MEMBRANE PROTEIN YLR413W-RELATED"/>
    <property type="match status" value="1"/>
</dbReference>
<dbReference type="AlphaFoldDB" id="A0A0M8MUQ6"/>
<keyword evidence="1" id="KW-0812">Transmembrane</keyword>
<protein>
    <recommendedName>
        <fullName evidence="4">SUR7 family protein pun1</fullName>
    </recommendedName>
</protein>
<gene>
    <name evidence="2" type="ORF">ESCO_000262</name>
</gene>
<name>A0A0M8MUQ6_ESCWE</name>
<feature type="transmembrane region" description="Helical" evidence="1">
    <location>
        <begin position="253"/>
        <end position="276"/>
    </location>
</feature>
<dbReference type="EMBL" id="LGSR01000020">
    <property type="protein sequence ID" value="KOS18938.1"/>
    <property type="molecule type" value="Genomic_DNA"/>
</dbReference>
<keyword evidence="1" id="KW-1133">Transmembrane helix</keyword>
<dbReference type="InterPro" id="IPR009571">
    <property type="entry name" value="SUR7/Rim9-like_fungi"/>
</dbReference>
<dbReference type="GO" id="GO:0005886">
    <property type="term" value="C:plasma membrane"/>
    <property type="evidence" value="ECO:0007669"/>
    <property type="project" value="InterPro"/>
</dbReference>
<feature type="transmembrane region" description="Helical" evidence="1">
    <location>
        <begin position="176"/>
        <end position="197"/>
    </location>
</feature>
<dbReference type="GO" id="GO:0051285">
    <property type="term" value="C:cell cortex of cell tip"/>
    <property type="evidence" value="ECO:0007669"/>
    <property type="project" value="TreeGrafter"/>
</dbReference>
<feature type="transmembrane region" description="Helical" evidence="1">
    <location>
        <begin position="204"/>
        <end position="233"/>
    </location>
</feature>
<organism evidence="2 3">
    <name type="scientific">Escovopsis weberi</name>
    <dbReference type="NCBI Taxonomy" id="150374"/>
    <lineage>
        <taxon>Eukaryota</taxon>
        <taxon>Fungi</taxon>
        <taxon>Dikarya</taxon>
        <taxon>Ascomycota</taxon>
        <taxon>Pezizomycotina</taxon>
        <taxon>Sordariomycetes</taxon>
        <taxon>Hypocreomycetidae</taxon>
        <taxon>Hypocreales</taxon>
        <taxon>Hypocreaceae</taxon>
        <taxon>Escovopsis</taxon>
    </lineage>
</organism>
<evidence type="ECO:0008006" key="4">
    <source>
        <dbReference type="Google" id="ProtNLM"/>
    </source>
</evidence>
<keyword evidence="3" id="KW-1185">Reference proteome</keyword>
<evidence type="ECO:0000256" key="1">
    <source>
        <dbReference type="SAM" id="Phobius"/>
    </source>
</evidence>
<keyword evidence="1" id="KW-0472">Membrane</keyword>
<reference evidence="2 3" key="1">
    <citation type="submission" date="2015-07" db="EMBL/GenBank/DDBJ databases">
        <title>The genome of the fungus Escovopsis weberi, a specialized disease agent of ant agriculture.</title>
        <authorList>
            <person name="de Man T.J."/>
            <person name="Stajich J.E."/>
            <person name="Kubicek C.P."/>
            <person name="Chenthamara K."/>
            <person name="Atanasova L."/>
            <person name="Druzhinina I.S."/>
            <person name="Birnbaum S."/>
            <person name="Barribeau S.M."/>
            <person name="Teiling C."/>
            <person name="Suen G."/>
            <person name="Currie C."/>
            <person name="Gerardo N.M."/>
        </authorList>
    </citation>
    <scope>NUCLEOTIDE SEQUENCE [LARGE SCALE GENOMIC DNA]</scope>
</reference>
<dbReference type="Pfam" id="PF06687">
    <property type="entry name" value="SUR7"/>
    <property type="match status" value="1"/>
</dbReference>
<accession>A0A0M8MUQ6</accession>
<dbReference type="InterPro" id="IPR052413">
    <property type="entry name" value="SUR7_domain"/>
</dbReference>
<dbReference type="Proteomes" id="UP000053831">
    <property type="component" value="Unassembled WGS sequence"/>
</dbReference>
<evidence type="ECO:0000313" key="2">
    <source>
        <dbReference type="EMBL" id="KOS18938.1"/>
    </source>
</evidence>
<comment type="caution">
    <text evidence="2">The sequence shown here is derived from an EMBL/GenBank/DDBJ whole genome shotgun (WGS) entry which is preliminary data.</text>
</comment>